<feature type="compositionally biased region" description="Polar residues" evidence="2">
    <location>
        <begin position="1112"/>
        <end position="1124"/>
    </location>
</feature>
<gene>
    <name evidence="3" type="ORF">BP5796_09880</name>
</gene>
<dbReference type="AlphaFoldDB" id="A0A3D8QU28"/>
<feature type="region of interest" description="Disordered" evidence="2">
    <location>
        <begin position="1166"/>
        <end position="1205"/>
    </location>
</feature>
<protein>
    <submittedName>
        <fullName evidence="3">Uncharacterized protein</fullName>
    </submittedName>
</protein>
<organism evidence="3 4">
    <name type="scientific">Coleophoma crateriformis</name>
    <dbReference type="NCBI Taxonomy" id="565419"/>
    <lineage>
        <taxon>Eukaryota</taxon>
        <taxon>Fungi</taxon>
        <taxon>Dikarya</taxon>
        <taxon>Ascomycota</taxon>
        <taxon>Pezizomycotina</taxon>
        <taxon>Leotiomycetes</taxon>
        <taxon>Helotiales</taxon>
        <taxon>Dermateaceae</taxon>
        <taxon>Coleophoma</taxon>
    </lineage>
</organism>
<feature type="coiled-coil region" evidence="1">
    <location>
        <begin position="649"/>
        <end position="690"/>
    </location>
</feature>
<dbReference type="OrthoDB" id="10255522at2759"/>
<evidence type="ECO:0000256" key="1">
    <source>
        <dbReference type="SAM" id="Coils"/>
    </source>
</evidence>
<dbReference type="EMBL" id="PDLN01000015">
    <property type="protein sequence ID" value="RDW65188.1"/>
    <property type="molecule type" value="Genomic_DNA"/>
</dbReference>
<feature type="coiled-coil region" evidence="1">
    <location>
        <begin position="267"/>
        <end position="364"/>
    </location>
</feature>
<feature type="region of interest" description="Disordered" evidence="2">
    <location>
        <begin position="1"/>
        <end position="70"/>
    </location>
</feature>
<name>A0A3D8QU28_9HELO</name>
<feature type="coiled-coil region" evidence="1">
    <location>
        <begin position="790"/>
        <end position="962"/>
    </location>
</feature>
<evidence type="ECO:0000313" key="4">
    <source>
        <dbReference type="Proteomes" id="UP000256328"/>
    </source>
</evidence>
<evidence type="ECO:0000313" key="3">
    <source>
        <dbReference type="EMBL" id="RDW65188.1"/>
    </source>
</evidence>
<feature type="compositionally biased region" description="Low complexity" evidence="2">
    <location>
        <begin position="57"/>
        <end position="66"/>
    </location>
</feature>
<evidence type="ECO:0000256" key="2">
    <source>
        <dbReference type="SAM" id="MobiDB-lite"/>
    </source>
</evidence>
<comment type="caution">
    <text evidence="3">The sequence shown here is derived from an EMBL/GenBank/DDBJ whole genome shotgun (WGS) entry which is preliminary data.</text>
</comment>
<feature type="coiled-coil region" evidence="1">
    <location>
        <begin position="456"/>
        <end position="507"/>
    </location>
</feature>
<sequence length="1220" mass="136835">MGFSNQQHSRPSTPSGPERYPSQSPASSPTAERTRSARGLSKYQSYSNQLDTPFEFPSTPSSPKSPQHMPPREIALRNVSSSSNLSALGSLAHLGLVKHERNALRSELNVQHSAIESQKELISALRKLALRLAVHISVKDARIESHEHEIGHLRQSEDVRSRELAATLEDVEYSITLHEHLTSELFNLASELVPSSSSNQVLHQFRSCPALPFTPLSPPLSPANEGTSSPARFISKIKQRTDSATHQHLLKAQHDAQEAVQICRSRYDTLKREIENARLHATRLQSATASLQHTVSHQSGKLRDLESSKAGLSQQLLMLQTKTDELSELATLKQLHTTELEEKLARSNAVIQELNEAIARYKESIRVDLIKYEQSVQHQASLDESLRQEIEKCQGLEMELSESRILQSELESKYKQSQEANTRLEQEFLSLQHSKSSIEEGALRFQFQLQTKLKEEEKLHQEIETLQQGKHELDQEFSRIQAKLEDARKLEAVIRAEKQELEASSDVLLKTHNQTLLTLGLLQSAEAKLRFENHAVKEENLSLESQLSATHCDLSAAKASVEAFRQELVVSRSMEIKYQDELSIATLKLNESTESNDTLAKQVKSLGGTISCLENEVQSIGVTLEETVHSKKAAQEQLQTSTTTSSQLERVLREQIAELSTEKDSLESDLESLRVELDEIHLSEKNLRAQLEMAQVDRCTLEKRFIDELRVSSEAKALLNEDLAATKIRLNSAEASAKALQVQLDATLLGKKSAEMDLVVQLQASNETIELMKTDLAKMGDNLSKAGASEAALQSHLRTLEDQNATMESEFQAQASSLRDTIQNLEEKSHHTSTKLARAEKDLVILETKLNTEESANSTAQEELRGQITALENSRTALQNEVIDIKTEISLKEDLERSFLLKIENLERTSAIAVQELRNQLQTSESMKAAMEDELTTTLKLLDNTRNSNKKLEAQLGEIIAAKFETEQTLYDLQRSAAEAQERSKSVPQKVSDTEGTTSSLKELERCRAAEEQLRLLAEEAHLSKVAAAEKKVSELESSQAILQQQIHDQKVEYETLLQSIEAERQRQVVFRLSSIEQVYASSEDGDIPASLGDRLQERSPVGKPFLKSRNTDQTSSDSFSNFESFRPWSSHMPQSRSMSAGAGTPSISEFQFQNRLKEQLRRPFTSGDAAPMRAERPATRRRNTLHKKPPTLKKKKSSLRISASAGARRMSHIFDIFKR</sequence>
<feature type="compositionally biased region" description="Polar residues" evidence="2">
    <location>
        <begin position="42"/>
        <end position="51"/>
    </location>
</feature>
<feature type="compositionally biased region" description="Basic residues" evidence="2">
    <location>
        <begin position="1180"/>
        <end position="1199"/>
    </location>
</feature>
<keyword evidence="1" id="KW-0175">Coiled coil</keyword>
<keyword evidence="4" id="KW-1185">Reference proteome</keyword>
<accession>A0A3D8QU28</accession>
<proteinExistence type="predicted"/>
<dbReference type="Proteomes" id="UP000256328">
    <property type="component" value="Unassembled WGS sequence"/>
</dbReference>
<feature type="region of interest" description="Disordered" evidence="2">
    <location>
        <begin position="1085"/>
        <end position="1146"/>
    </location>
</feature>
<reference evidence="3 4" key="1">
    <citation type="journal article" date="2018" name="IMA Fungus">
        <title>IMA Genome-F 9: Draft genome sequence of Annulohypoxylon stygium, Aspergillus mulundensis, Berkeleyomyces basicola (syn. Thielaviopsis basicola), Ceratocystis smalleyi, two Cercospora beticola strains, Coleophoma cylindrospora, Fusarium fracticaudum, Phialophora cf. hyalina, and Morchella septimelata.</title>
        <authorList>
            <person name="Wingfield B.D."/>
            <person name="Bills G.F."/>
            <person name="Dong Y."/>
            <person name="Huang W."/>
            <person name="Nel W.J."/>
            <person name="Swalarsk-Parry B.S."/>
            <person name="Vaghefi N."/>
            <person name="Wilken P.M."/>
            <person name="An Z."/>
            <person name="de Beer Z.W."/>
            <person name="De Vos L."/>
            <person name="Chen L."/>
            <person name="Duong T.A."/>
            <person name="Gao Y."/>
            <person name="Hammerbacher A."/>
            <person name="Kikkert J.R."/>
            <person name="Li Y."/>
            <person name="Li H."/>
            <person name="Li K."/>
            <person name="Li Q."/>
            <person name="Liu X."/>
            <person name="Ma X."/>
            <person name="Naidoo K."/>
            <person name="Pethybridge S.J."/>
            <person name="Sun J."/>
            <person name="Steenkamp E.T."/>
            <person name="van der Nest M.A."/>
            <person name="van Wyk S."/>
            <person name="Wingfield M.J."/>
            <person name="Xiong C."/>
            <person name="Yue Q."/>
            <person name="Zhang X."/>
        </authorList>
    </citation>
    <scope>NUCLEOTIDE SEQUENCE [LARGE SCALE GENOMIC DNA]</scope>
    <source>
        <strain evidence="3 4">BP5796</strain>
    </source>
</reference>
<feature type="compositionally biased region" description="Polar residues" evidence="2">
    <location>
        <begin position="1"/>
        <end position="31"/>
    </location>
</feature>